<dbReference type="InterPro" id="IPR058625">
    <property type="entry name" value="MdtA-like_BSH"/>
</dbReference>
<dbReference type="SUPFAM" id="SSF111369">
    <property type="entry name" value="HlyD-like secretion proteins"/>
    <property type="match status" value="1"/>
</dbReference>
<dbReference type="InterPro" id="IPR058624">
    <property type="entry name" value="MdtA-like_HH"/>
</dbReference>
<keyword evidence="3" id="KW-0732">Signal</keyword>
<dbReference type="GO" id="GO:0015562">
    <property type="term" value="F:efflux transmembrane transporter activity"/>
    <property type="evidence" value="ECO:0007669"/>
    <property type="project" value="TreeGrafter"/>
</dbReference>
<dbReference type="Pfam" id="PF25954">
    <property type="entry name" value="Beta-barrel_RND_2"/>
    <property type="match status" value="1"/>
</dbReference>
<dbReference type="Gene3D" id="2.40.30.170">
    <property type="match status" value="1"/>
</dbReference>
<dbReference type="Pfam" id="PF25917">
    <property type="entry name" value="BSH_RND"/>
    <property type="match status" value="1"/>
</dbReference>
<comment type="similarity">
    <text evidence="1">Belongs to the membrane fusion protein (MFP) (TC 8.A.1) family.</text>
</comment>
<keyword evidence="2" id="KW-0175">Coiled coil</keyword>
<dbReference type="PANTHER" id="PTHR30469">
    <property type="entry name" value="MULTIDRUG RESISTANCE PROTEIN MDTA"/>
    <property type="match status" value="1"/>
</dbReference>
<name>A0A6M4H713_9PROT</name>
<keyword evidence="8" id="KW-1185">Reference proteome</keyword>
<dbReference type="InParanoid" id="A0A6M4H713"/>
<evidence type="ECO:0000259" key="4">
    <source>
        <dbReference type="Pfam" id="PF25876"/>
    </source>
</evidence>
<evidence type="ECO:0000313" key="8">
    <source>
        <dbReference type="Proteomes" id="UP000503096"/>
    </source>
</evidence>
<dbReference type="Gene3D" id="1.10.287.470">
    <property type="entry name" value="Helix hairpin bin"/>
    <property type="match status" value="1"/>
</dbReference>
<feature type="signal peptide" evidence="3">
    <location>
        <begin position="1"/>
        <end position="22"/>
    </location>
</feature>
<evidence type="ECO:0000259" key="5">
    <source>
        <dbReference type="Pfam" id="PF25917"/>
    </source>
</evidence>
<evidence type="ECO:0000256" key="1">
    <source>
        <dbReference type="ARBA" id="ARBA00009477"/>
    </source>
</evidence>
<dbReference type="Gene3D" id="2.40.420.20">
    <property type="match status" value="1"/>
</dbReference>
<dbReference type="Pfam" id="PF25876">
    <property type="entry name" value="HH_MFP_RND"/>
    <property type="match status" value="1"/>
</dbReference>
<dbReference type="PANTHER" id="PTHR30469:SF18">
    <property type="entry name" value="RESISTANCE-NODULATION-CELL DIVISION (RND) EFFLUX MEMBRANE FUSION PROTEIN-RELATED"/>
    <property type="match status" value="1"/>
</dbReference>
<dbReference type="GO" id="GO:1990281">
    <property type="term" value="C:efflux pump complex"/>
    <property type="evidence" value="ECO:0007669"/>
    <property type="project" value="TreeGrafter"/>
</dbReference>
<dbReference type="Proteomes" id="UP000503096">
    <property type="component" value="Chromosome"/>
</dbReference>
<accession>A0A6M4H713</accession>
<dbReference type="PROSITE" id="PS51257">
    <property type="entry name" value="PROKAR_LIPOPROTEIN"/>
    <property type="match status" value="1"/>
</dbReference>
<evidence type="ECO:0000313" key="7">
    <source>
        <dbReference type="EMBL" id="QJR14184.1"/>
    </source>
</evidence>
<evidence type="ECO:0000256" key="3">
    <source>
        <dbReference type="SAM" id="SignalP"/>
    </source>
</evidence>
<protein>
    <submittedName>
        <fullName evidence="7">Multidrug resistance protein MdtE</fullName>
    </submittedName>
</protein>
<dbReference type="NCBIfam" id="TIGR01730">
    <property type="entry name" value="RND_mfp"/>
    <property type="match status" value="1"/>
</dbReference>
<dbReference type="EMBL" id="CP053073">
    <property type="protein sequence ID" value="QJR14184.1"/>
    <property type="molecule type" value="Genomic_DNA"/>
</dbReference>
<proteinExistence type="inferred from homology"/>
<dbReference type="Gene3D" id="2.40.50.100">
    <property type="match status" value="1"/>
</dbReference>
<dbReference type="RefSeq" id="WP_171160968.1">
    <property type="nucleotide sequence ID" value="NZ_CP053073.1"/>
</dbReference>
<sequence>MRAARRLVVAACVAALAGCGQQAPSPGVAPPAAALAAASAELREVDLTYSAEALVEAVRQSTVSAQIAGRIVDIRFDVGDRVKQGDVIVRIDERAASLALGASEAQAREAEATLANARAQYERTKQLFQQKFVSQAALDKAESEHKAAEARLKAMLAGAGQAATEKSFAVIVAPYSGVVAARHVQLGEMATPGKALMTGFDPATLRVVANVASTQAPAIRAGAKARIEVPSANRWIDAKSITVVPSADPRTHTTQVRIDLPADVSGIYPGVFARAHFVVGRAPRLMVPREAVVRRSEVTAVYVLDAAGVPGLRQVRLGSASDERSVEVLAGIRAGERVALDPVRAGMATGPAR</sequence>
<evidence type="ECO:0000259" key="6">
    <source>
        <dbReference type="Pfam" id="PF25954"/>
    </source>
</evidence>
<dbReference type="AlphaFoldDB" id="A0A6M4H713"/>
<feature type="domain" description="CusB-like beta-barrel" evidence="6">
    <location>
        <begin position="207"/>
        <end position="277"/>
    </location>
</feature>
<reference evidence="7 8" key="1">
    <citation type="submission" date="2020-04" db="EMBL/GenBank/DDBJ databases">
        <title>Usitatibacter rugosus gen. nov., sp. nov. and Usitatibacter palustris sp. nov., novel members of Usitatibacteraceae fam. nov. within the order Nitrosomonadales isolated from soil.</title>
        <authorList>
            <person name="Huber K.J."/>
            <person name="Neumann-Schaal M."/>
            <person name="Geppert A."/>
            <person name="Luckner M."/>
            <person name="Wanner G."/>
            <person name="Overmann J."/>
        </authorList>
    </citation>
    <scope>NUCLEOTIDE SEQUENCE [LARGE SCALE GENOMIC DNA]</scope>
    <source>
        <strain evidence="7 8">Swamp67</strain>
    </source>
</reference>
<dbReference type="InterPro" id="IPR058792">
    <property type="entry name" value="Beta-barrel_RND_2"/>
</dbReference>
<evidence type="ECO:0000256" key="2">
    <source>
        <dbReference type="SAM" id="Coils"/>
    </source>
</evidence>
<feature type="chain" id="PRO_5026880317" evidence="3">
    <location>
        <begin position="23"/>
        <end position="353"/>
    </location>
</feature>
<dbReference type="InterPro" id="IPR006143">
    <property type="entry name" value="RND_pump_MFP"/>
</dbReference>
<feature type="domain" description="Multidrug resistance protein MdtA-like alpha-helical hairpin" evidence="4">
    <location>
        <begin position="103"/>
        <end position="162"/>
    </location>
</feature>
<dbReference type="KEGG" id="upl:DSM104440_00977"/>
<feature type="coiled-coil region" evidence="2">
    <location>
        <begin position="100"/>
        <end position="158"/>
    </location>
</feature>
<feature type="domain" description="Multidrug resistance protein MdtA-like barrel-sandwich hybrid" evidence="5">
    <location>
        <begin position="59"/>
        <end position="195"/>
    </location>
</feature>
<organism evidence="7 8">
    <name type="scientific">Usitatibacter palustris</name>
    <dbReference type="NCBI Taxonomy" id="2732487"/>
    <lineage>
        <taxon>Bacteria</taxon>
        <taxon>Pseudomonadati</taxon>
        <taxon>Pseudomonadota</taxon>
        <taxon>Betaproteobacteria</taxon>
        <taxon>Nitrosomonadales</taxon>
        <taxon>Usitatibacteraceae</taxon>
        <taxon>Usitatibacter</taxon>
    </lineage>
</organism>
<gene>
    <name evidence="7" type="primary">mdtE_1</name>
    <name evidence="7" type="ORF">DSM104440_00977</name>
</gene>